<dbReference type="Proteomes" id="UP001152531">
    <property type="component" value="Unassembled WGS sequence"/>
</dbReference>
<evidence type="ECO:0000313" key="2">
    <source>
        <dbReference type="Proteomes" id="UP001152531"/>
    </source>
</evidence>
<accession>A0ACA9Y513</accession>
<dbReference type="EMBL" id="CALSDN010000003">
    <property type="protein sequence ID" value="CAH6720014.1"/>
    <property type="molecule type" value="Genomic_DNA"/>
</dbReference>
<evidence type="ECO:0000313" key="1">
    <source>
        <dbReference type="EMBL" id="CAH6720014.1"/>
    </source>
</evidence>
<proteinExistence type="predicted"/>
<name>A0ACA9Y513_9ASCO</name>
<keyword evidence="2" id="KW-1185">Reference proteome</keyword>
<protein>
    <submittedName>
        <fullName evidence="1">Uncharacterized protein</fullName>
    </submittedName>
</protein>
<gene>
    <name evidence="1" type="ORF">CLIB1444_03S02498</name>
</gene>
<reference evidence="1" key="1">
    <citation type="submission" date="2022-06" db="EMBL/GenBank/DDBJ databases">
        <authorList>
            <person name="Legras J.-L."/>
            <person name="Devillers H."/>
            <person name="Grondin C."/>
        </authorList>
    </citation>
    <scope>NUCLEOTIDE SEQUENCE</scope>
    <source>
        <strain evidence="1">CLIB 1444</strain>
    </source>
</reference>
<comment type="caution">
    <text evidence="1">The sequence shown here is derived from an EMBL/GenBank/DDBJ whole genome shotgun (WGS) entry which is preliminary data.</text>
</comment>
<sequence length="665" mass="76338">MSVEKPIKRRTKTGCLTCRQKHKKCDEKKPYCGLCTKKGANCVYPPSRDRVTSNSFRIIQINEGDNESNLKKYSSRLLETLNEEDDSPSAIIKNHSKFGTNIPSTVNNSVTTNNDLTPLNNHNLNNLNKCHDGHSSGNEMVTSPEMRSNHSSNGQISNKSSPHMNFNTTTTPNLQNLVNQENSDPLQGILKNAERVMVQPIPPTKRKSIEDEDNEISPDSLMAPFLTYSHLHRTFRDYMFTNLNLQPNNDVLDSDFQNILENPLPTFLNPDNSNSNSSKSLQEILAENNYFQNITYDNQHDNNILINDNEKLILYKRYLNEIAPWLDMFDHSKQFGSKIPELAKKNQALLNSIYAIASRQIEQTNPIYESKITIKLYQDTLKYLIPTVNKTLDISSITSTVILCVFEMMSSSPRKWRYHLEGCAALFKAHGIHGFSDDLERGLFWCMARSDVCCAIIDDSPTIIPSEFWIPYNCNVRDSRELFNGNFGNKVDMYANYMVFLTARVVNMIAETKENYDDEWKYLWDEISDWFIKKPIEFEPVLTFNDVPFPGILLLNGPAISAIQMFHMAVILLIQNKPRLTTITHVEHMKSPIWHAKQICSISLHNEHHGCWNNALQPLWIAGQLLSSSQEHEIVLNLLSKIESTTGWQMNFRANDLKKYWDENL</sequence>
<organism evidence="1 2">
    <name type="scientific">[Candida] jaroonii</name>
    <dbReference type="NCBI Taxonomy" id="467808"/>
    <lineage>
        <taxon>Eukaryota</taxon>
        <taxon>Fungi</taxon>
        <taxon>Dikarya</taxon>
        <taxon>Ascomycota</taxon>
        <taxon>Saccharomycotina</taxon>
        <taxon>Pichiomycetes</taxon>
        <taxon>Debaryomycetaceae</taxon>
        <taxon>Yamadazyma</taxon>
    </lineage>
</organism>